<dbReference type="Proteomes" id="UP000626697">
    <property type="component" value="Unassembled WGS sequence"/>
</dbReference>
<dbReference type="InterPro" id="IPR042274">
    <property type="entry name" value="YycH/YycI_2"/>
</dbReference>
<evidence type="ECO:0000313" key="3">
    <source>
        <dbReference type="Proteomes" id="UP000626697"/>
    </source>
</evidence>
<feature type="domain" description="Regulatory protein YycH" evidence="1">
    <location>
        <begin position="4"/>
        <end position="433"/>
    </location>
</feature>
<dbReference type="Pfam" id="PF07435">
    <property type="entry name" value="YycH"/>
    <property type="match status" value="1"/>
</dbReference>
<dbReference type="CDD" id="cd15787">
    <property type="entry name" value="YycH_N"/>
    <property type="match status" value="1"/>
</dbReference>
<evidence type="ECO:0000259" key="1">
    <source>
        <dbReference type="Pfam" id="PF07435"/>
    </source>
</evidence>
<dbReference type="Gene3D" id="3.10.450.310">
    <property type="match status" value="1"/>
</dbReference>
<keyword evidence="3" id="KW-1185">Reference proteome</keyword>
<reference evidence="2 3" key="1">
    <citation type="submission" date="2020-08" db="EMBL/GenBank/DDBJ databases">
        <title>Genomic Encyclopedia of Type Strains, Phase IV (KMG-IV): sequencing the most valuable type-strain genomes for metagenomic binning, comparative biology and taxonomic classification.</title>
        <authorList>
            <person name="Goeker M."/>
        </authorList>
    </citation>
    <scope>NUCLEOTIDE SEQUENCE [LARGE SCALE GENOMIC DNA]</scope>
    <source>
        <strain evidence="2 3">DSM 105481</strain>
    </source>
</reference>
<sequence length="439" mass="51421">MSFERIKSIVLMILVLTSGYLTWQIWTYQPTYENSDQSEYFKVASDIKTIADVVKPKSVLLHVGERHYQLNGETEMNNIQQAFSKWSIYSLEDISRQVNEVEFLTFIHSKSNTEINFTDQIPFKLYKSVFNVEMNEIPEFSFDKIIFNSSNSNLEEAKMYFISTENRTIIQTIVNGESIRRFYGMYYKNADEYPEYVKYQVNKRKDIYLLKDPPSMDQFSYQLGYMNINTFKNALFSDPTSVRHEYDSDVEEFTDGTRLLSVDRDSAMINFINPSQKKEAFSSTSDLLQQSINSVNDHAGWDKRTGGESPFRLSGISQEEQRVIFRLFVNGLPVFNEEGMAEIELVWGNEEIYQYQRPYFYLEFAYPYPSKSKLLPSGEEVIEALKNVKNLNPEAIEDLEIGYRMTTINSKSVNLVPTWYYRYAGTWIILPFEHEGEDR</sequence>
<protein>
    <submittedName>
        <fullName evidence="2">Regulatory protein YycH of two-component signal transduction system YycFG</fullName>
    </submittedName>
</protein>
<evidence type="ECO:0000313" key="2">
    <source>
        <dbReference type="EMBL" id="MBA9028055.1"/>
    </source>
</evidence>
<name>A0ABR6CSX3_9BACI</name>
<comment type="caution">
    <text evidence="2">The sequence shown here is derived from an EMBL/GenBank/DDBJ whole genome shotgun (WGS) entry which is preliminary data.</text>
</comment>
<accession>A0ABR6CSX3</accession>
<dbReference type="Gene3D" id="3.30.310.160">
    <property type="entry name" value="YycH protein, domain 2"/>
    <property type="match status" value="1"/>
</dbReference>
<dbReference type="InterPro" id="IPR009996">
    <property type="entry name" value="YycH"/>
</dbReference>
<dbReference type="EMBL" id="JACJHX010000011">
    <property type="protein sequence ID" value="MBA9028055.1"/>
    <property type="molecule type" value="Genomic_DNA"/>
</dbReference>
<proteinExistence type="predicted"/>
<organism evidence="2 3">
    <name type="scientific">Peribacillus huizhouensis</name>
    <dbReference type="NCBI Taxonomy" id="1501239"/>
    <lineage>
        <taxon>Bacteria</taxon>
        <taxon>Bacillati</taxon>
        <taxon>Bacillota</taxon>
        <taxon>Bacilli</taxon>
        <taxon>Bacillales</taxon>
        <taxon>Bacillaceae</taxon>
        <taxon>Peribacillus</taxon>
    </lineage>
</organism>
<dbReference type="RefSeq" id="WP_182503293.1">
    <property type="nucleotide sequence ID" value="NZ_JACJHX010000011.1"/>
</dbReference>
<gene>
    <name evidence="2" type="ORF">HNP81_003369</name>
</gene>